<evidence type="ECO:0000256" key="1">
    <source>
        <dbReference type="ARBA" id="ARBA00022723"/>
    </source>
</evidence>
<name>A0A381X930_9ZZZZ</name>
<protein>
    <recommendedName>
        <fullName evidence="2">Cupin type-2 domain-containing protein</fullName>
    </recommendedName>
</protein>
<feature type="domain" description="Cupin type-2" evidence="2">
    <location>
        <begin position="40"/>
        <end position="105"/>
    </location>
</feature>
<dbReference type="InterPro" id="IPR051610">
    <property type="entry name" value="GPI/OXD"/>
</dbReference>
<dbReference type="SUPFAM" id="SSF51182">
    <property type="entry name" value="RmlC-like cupins"/>
    <property type="match status" value="1"/>
</dbReference>
<dbReference type="Gene3D" id="2.60.120.10">
    <property type="entry name" value="Jelly Rolls"/>
    <property type="match status" value="2"/>
</dbReference>
<feature type="domain" description="Cupin type-2" evidence="2">
    <location>
        <begin position="170"/>
        <end position="233"/>
    </location>
</feature>
<keyword evidence="1" id="KW-0479">Metal-binding</keyword>
<dbReference type="CDD" id="cd02208">
    <property type="entry name" value="cupin_RmlC-like"/>
    <property type="match status" value="1"/>
</dbReference>
<sequence length="259" mass="29203">MLDISTEPMQIKTSEIIDSKGDGPWYEALFSDGRNDVGLICDNPGSVNDDHYHPDFNEFWIILKGELEFEIGDLPTIHAHKGDVVLAPAGERHLIRTVGNVSSVRLHVSKIGSDHSNKKDRANQLVSYPTQKEPPNLLHTTLESLIEQLGEPQWVTSIIKDSLNTANLVYSAPGTPHDAHWHPEFDEWWTILKGELTWNLGEKRPIYHVKEGDIMYLPRGLKHHILTQGSETSFRLAITDSEGLHVFQEGDEDAPPPRE</sequence>
<dbReference type="Pfam" id="PF07883">
    <property type="entry name" value="Cupin_2"/>
    <property type="match status" value="2"/>
</dbReference>
<evidence type="ECO:0000313" key="3">
    <source>
        <dbReference type="EMBL" id="SVA61265.1"/>
    </source>
</evidence>
<dbReference type="InterPro" id="IPR011051">
    <property type="entry name" value="RmlC_Cupin_sf"/>
</dbReference>
<dbReference type="EMBL" id="UINC01014351">
    <property type="protein sequence ID" value="SVA61265.1"/>
    <property type="molecule type" value="Genomic_DNA"/>
</dbReference>
<dbReference type="AlphaFoldDB" id="A0A381X930"/>
<dbReference type="PANTHER" id="PTHR35848">
    <property type="entry name" value="OXALATE-BINDING PROTEIN"/>
    <property type="match status" value="1"/>
</dbReference>
<dbReference type="GO" id="GO:0046872">
    <property type="term" value="F:metal ion binding"/>
    <property type="evidence" value="ECO:0007669"/>
    <property type="project" value="UniProtKB-KW"/>
</dbReference>
<organism evidence="3">
    <name type="scientific">marine metagenome</name>
    <dbReference type="NCBI Taxonomy" id="408172"/>
    <lineage>
        <taxon>unclassified sequences</taxon>
        <taxon>metagenomes</taxon>
        <taxon>ecological metagenomes</taxon>
    </lineage>
</organism>
<dbReference type="PANTHER" id="PTHR35848:SF9">
    <property type="entry name" value="SLL1358 PROTEIN"/>
    <property type="match status" value="1"/>
</dbReference>
<reference evidence="3" key="1">
    <citation type="submission" date="2018-05" db="EMBL/GenBank/DDBJ databases">
        <authorList>
            <person name="Lanie J.A."/>
            <person name="Ng W.-L."/>
            <person name="Kazmierczak K.M."/>
            <person name="Andrzejewski T.M."/>
            <person name="Davidsen T.M."/>
            <person name="Wayne K.J."/>
            <person name="Tettelin H."/>
            <person name="Glass J.I."/>
            <person name="Rusch D."/>
            <person name="Podicherti R."/>
            <person name="Tsui H.-C.T."/>
            <person name="Winkler M.E."/>
        </authorList>
    </citation>
    <scope>NUCLEOTIDE SEQUENCE</scope>
</reference>
<evidence type="ECO:0000259" key="2">
    <source>
        <dbReference type="Pfam" id="PF07883"/>
    </source>
</evidence>
<dbReference type="InterPro" id="IPR014710">
    <property type="entry name" value="RmlC-like_jellyroll"/>
</dbReference>
<accession>A0A381X930</accession>
<gene>
    <name evidence="3" type="ORF">METZ01_LOCUS114119</name>
</gene>
<proteinExistence type="predicted"/>
<dbReference type="InterPro" id="IPR013096">
    <property type="entry name" value="Cupin_2"/>
</dbReference>